<dbReference type="EMBL" id="KJ019162">
    <property type="protein sequence ID" value="AIX46340.1"/>
    <property type="molecule type" value="Genomic_DNA"/>
</dbReference>
<dbReference type="EMBL" id="KJ019057">
    <property type="protein sequence ID" value="AIX21171.1"/>
    <property type="molecule type" value="Genomic_DNA"/>
</dbReference>
<proteinExistence type="predicted"/>
<evidence type="ECO:0000313" key="6">
    <source>
        <dbReference type="EMBL" id="AIX16188.1"/>
    </source>
</evidence>
<evidence type="ECO:0000313" key="43">
    <source>
        <dbReference type="EMBL" id="AIX46340.1"/>
    </source>
</evidence>
<evidence type="ECO:0000313" key="2">
    <source>
        <dbReference type="EMBL" id="AIX14897.1"/>
    </source>
</evidence>
<evidence type="ECO:0000313" key="39">
    <source>
        <dbReference type="EMBL" id="AIX38717.1"/>
    </source>
</evidence>
<dbReference type="Proteomes" id="UP000185367">
    <property type="component" value="Segment"/>
</dbReference>
<protein>
    <submittedName>
        <fullName evidence="9">Uncharacterized protein</fullName>
    </submittedName>
</protein>
<evidence type="ECO:0000313" key="7">
    <source>
        <dbReference type="EMBL" id="AIX16373.1"/>
    </source>
</evidence>
<dbReference type="Proteomes" id="UP000185343">
    <property type="component" value="Segment"/>
</dbReference>
<dbReference type="EMBL" id="KJ019073">
    <property type="protein sequence ID" value="AIX24845.1"/>
    <property type="molecule type" value="Genomic_DNA"/>
</dbReference>
<evidence type="ECO:0000313" key="45">
    <source>
        <dbReference type="EMBL" id="AIX46982.1"/>
    </source>
</evidence>
<evidence type="ECO:0000313" key="15">
    <source>
        <dbReference type="EMBL" id="AIX24191.1"/>
    </source>
</evidence>
<evidence type="ECO:0000313" key="27">
    <source>
        <dbReference type="EMBL" id="AIX35189.1"/>
    </source>
</evidence>
<dbReference type="Proteomes" id="UP000185366">
    <property type="component" value="Segment"/>
</dbReference>
<evidence type="ECO:0000313" key="32">
    <source>
        <dbReference type="EMBL" id="AIX36485.1"/>
    </source>
</evidence>
<dbReference type="Proteomes" id="UP000185364">
    <property type="component" value="Segment"/>
</dbReference>
<evidence type="ECO:0000313" key="33">
    <source>
        <dbReference type="EMBL" id="AIX37194.1"/>
    </source>
</evidence>
<dbReference type="EMBL" id="KJ019112">
    <property type="protein sequence ID" value="AIX34545.1"/>
    <property type="molecule type" value="Genomic_DNA"/>
</dbReference>
<dbReference type="EMBL" id="KJ019139">
    <property type="protein sequence ID" value="AIX40428.1"/>
    <property type="molecule type" value="Genomic_DNA"/>
</dbReference>
<dbReference type="EMBL" id="KJ019121">
    <property type="protein sequence ID" value="AIX36485.1"/>
    <property type="molecule type" value="Genomic_DNA"/>
</dbReference>
<reference evidence="46 47" key="1">
    <citation type="submission" date="2013-12" db="EMBL/GenBank/DDBJ databases">
        <title>Ecological redundancy of diverse viral populations within a natural community.</title>
        <authorList>
            <person name="Gregory A.C."/>
            <person name="LaButti K."/>
            <person name="Copeland A."/>
            <person name="Woyke T."/>
            <person name="Sullivan M.B."/>
        </authorList>
    </citation>
    <scope>NUCLEOTIDE SEQUENCE [LARGE SCALE GENOMIC DNA]</scope>
    <source>
        <strain evidence="40">Syn7803C108</strain>
        <strain evidence="41">Syn7803C109</strain>
        <strain evidence="42">Syn7803C35</strain>
        <strain evidence="43">Syn7803C37</strain>
        <strain evidence="44">Syn7803C39</strain>
        <strain evidence="45">Syn7803C40</strain>
        <strain evidence="1">Syn7803C45</strain>
        <strain evidence="2">Syn7803C46</strain>
        <strain evidence="3">Syn7803C48</strain>
        <strain evidence="4">Syn7803C49</strain>
        <strain evidence="5">Syn7803C54</strain>
        <strain evidence="6">Syn7803C55</strain>
        <strain evidence="7">Syn7803C57</strain>
        <strain evidence="8">Syn7803C72</strain>
        <strain evidence="9">Syn7803C73</strain>
        <strain evidence="10">Syn7803C75</strain>
        <strain evidence="11">Syn7803C77</strain>
        <strain evidence="12">Syn7803C88</strain>
        <strain evidence="13">Syn7803C89</strain>
        <strain evidence="14">Syn7803C93</strain>
        <strain evidence="15">Syn7803US104</strain>
        <strain evidence="16">Syn7803US108</strain>
        <strain evidence="17">Syn7803US109</strain>
        <strain evidence="18">Syn7803US110</strain>
        <strain evidence="19">Syn7803US111</strain>
        <strain evidence="20">Syn7803US113</strain>
        <strain evidence="21">Syn7803US114</strain>
        <strain evidence="22">Syn7803US115</strain>
        <strain evidence="23">Syn7803US116</strain>
        <strain evidence="24">Syn7803US122</strain>
        <strain evidence="26">Syn7803US5</strain>
        <strain evidence="25">Syn7803US59</strain>
        <strain evidence="27">Syn7803US61</strain>
        <strain evidence="28">Syn7803US63</strain>
        <strain evidence="29">Syn7803US64</strain>
        <strain evidence="30">Syn7803US65</strain>
        <strain evidence="31">Syn7803US71</strain>
        <strain evidence="32">Syn7803US78</strain>
        <strain evidence="33">Syn7803US80</strain>
        <strain evidence="34">Syn7803US82</strain>
        <strain evidence="35">Syn7803US83</strain>
        <strain evidence="36">Syn7803US85</strain>
        <strain evidence="37">Syn7803US89</strain>
        <strain evidence="38">Syn7803US94</strain>
        <strain evidence="39">Syn7803US95</strain>
    </source>
</reference>
<evidence type="ECO:0000313" key="16">
    <source>
        <dbReference type="EMBL" id="AIX24626.1"/>
    </source>
</evidence>
<dbReference type="Proteomes" id="UP000185383">
    <property type="component" value="Segment"/>
</dbReference>
<dbReference type="EMBL" id="KJ019074">
    <property type="protein sequence ID" value="AIX25062.1"/>
    <property type="molecule type" value="Genomic_DNA"/>
</dbReference>
<dbReference type="Proteomes" id="UP000185380">
    <property type="component" value="Segment"/>
</dbReference>
<evidence type="ECO:0000313" key="49">
    <source>
        <dbReference type="Proteomes" id="UP000185367"/>
    </source>
</evidence>
<dbReference type="Proteomes" id="UP000185344">
    <property type="component" value="Segment"/>
</dbReference>
<dbReference type="Proteomes" id="UP000185350">
    <property type="component" value="Segment"/>
</dbReference>
<evidence type="ECO:0000313" key="18">
    <source>
        <dbReference type="EMBL" id="AIX25062.1"/>
    </source>
</evidence>
<evidence type="ECO:0000313" key="14">
    <source>
        <dbReference type="EMBL" id="AIX22400.1"/>
    </source>
</evidence>
<dbReference type="Proteomes" id="UP000185361">
    <property type="component" value="Segment"/>
</dbReference>
<evidence type="ECO:0000313" key="28">
    <source>
        <dbReference type="EMBL" id="AIX35611.1"/>
    </source>
</evidence>
<evidence type="ECO:0000313" key="3">
    <source>
        <dbReference type="EMBL" id="AIX15324.1"/>
    </source>
</evidence>
<dbReference type="EMBL" id="KJ019035">
    <property type="protein sequence ID" value="AIX16188.1"/>
    <property type="molecule type" value="Genomic_DNA"/>
</dbReference>
<evidence type="ECO:0000313" key="10">
    <source>
        <dbReference type="EMBL" id="AIX19089.1"/>
    </source>
</evidence>
<dbReference type="EMBL" id="KJ019079">
    <property type="protein sequence ID" value="AIX26145.1"/>
    <property type="molecule type" value="Genomic_DNA"/>
</dbReference>
<dbReference type="EMBL" id="KJ019056">
    <property type="protein sequence ID" value="AIX20954.1"/>
    <property type="molecule type" value="Genomic_DNA"/>
</dbReference>
<evidence type="ECO:0000313" key="48">
    <source>
        <dbReference type="Proteomes" id="UP000185365"/>
    </source>
</evidence>
<dbReference type="Proteomes" id="UP000185381">
    <property type="component" value="Genome"/>
</dbReference>
<dbReference type="EMBL" id="KJ019140">
    <property type="protein sequence ID" value="AIX40647.1"/>
    <property type="molecule type" value="Genomic_DNA"/>
</dbReference>
<dbReference type="Proteomes" id="UP000185348">
    <property type="component" value="Segment"/>
</dbReference>
<keyword evidence="48" id="KW-1185">Reference proteome</keyword>
<dbReference type="EMBL" id="KJ019047">
    <property type="protein sequence ID" value="AIX18870.1"/>
    <property type="molecule type" value="Genomic_DNA"/>
</dbReference>
<dbReference type="EMBL" id="KJ019048">
    <property type="protein sequence ID" value="AIX19089.1"/>
    <property type="molecule type" value="Genomic_DNA"/>
</dbReference>
<evidence type="ECO:0000313" key="21">
    <source>
        <dbReference type="EMBL" id="AIX25928.1"/>
    </source>
</evidence>
<evidence type="ECO:0000313" key="12">
    <source>
        <dbReference type="EMBL" id="AIX20954.1"/>
    </source>
</evidence>
<dbReference type="Proteomes" id="UP000185379">
    <property type="component" value="Segment"/>
</dbReference>
<evidence type="ECO:0000313" key="1">
    <source>
        <dbReference type="EMBL" id="AIX14678.1"/>
    </source>
</evidence>
<evidence type="ECO:0000313" key="22">
    <source>
        <dbReference type="EMBL" id="AIX26145.1"/>
    </source>
</evidence>
<evidence type="ECO:0000313" key="34">
    <source>
        <dbReference type="EMBL" id="AIX37412.1"/>
    </source>
</evidence>
<dbReference type="Proteomes" id="UP000185365">
    <property type="component" value="Segment"/>
</dbReference>
<dbReference type="Proteomes" id="UP000185382">
    <property type="component" value="Segment"/>
</dbReference>
<dbReference type="Gene3D" id="2.60.200.60">
    <property type="match status" value="1"/>
</dbReference>
<dbReference type="EMBL" id="KJ019113">
    <property type="protein sequence ID" value="AIX34765.1"/>
    <property type="molecule type" value="Genomic_DNA"/>
</dbReference>
<dbReference type="Proteomes" id="UP000185362">
    <property type="component" value="Segment"/>
</dbReference>
<evidence type="ECO:0000313" key="47">
    <source>
        <dbReference type="Proteomes" id="UP000185343"/>
    </source>
</evidence>
<dbReference type="Proteomes" id="UP000185376">
    <property type="component" value="Segment"/>
</dbReference>
<dbReference type="Proteomes" id="UP000185374">
    <property type="component" value="Segment"/>
</dbReference>
<dbReference type="Proteomes" id="UP000185358">
    <property type="component" value="Segment"/>
</dbReference>
<dbReference type="EMBL" id="KJ019115">
    <property type="protein sequence ID" value="AIX35189.1"/>
    <property type="molecule type" value="Genomic_DNA"/>
</dbReference>
<evidence type="ECO:0000313" key="29">
    <source>
        <dbReference type="EMBL" id="AIX35829.1"/>
    </source>
</evidence>
<dbReference type="Proteomes" id="UP000185346">
    <property type="component" value="Segment"/>
</dbReference>
<dbReference type="EMBL" id="KJ019075">
    <property type="protein sequence ID" value="AIX25281.1"/>
    <property type="molecule type" value="Genomic_DNA"/>
</dbReference>
<dbReference type="EMBL" id="KJ019029">
    <property type="protein sequence ID" value="AIX14897.1"/>
    <property type="molecule type" value="Genomic_DNA"/>
</dbReference>
<sequence length="164" mass="16989">MGLPAAIYRGTCSGHGIPIPAHIHMYEPCGTTCLSAKTLPVNVKDATCLWPPTVLAPAGPYIRTVIVNGIFPICDQDMLTPHKSPTTNIVMVGPCGQTPPIPMPCPCSMLASEDSKGIGHPRKVTALTKTVYANGLAMAKVADPLGPPCLSVIAQGSPNVLVGP</sequence>
<dbReference type="EMBL" id="KJ019031">
    <property type="protein sequence ID" value="AIX15324.1"/>
    <property type="molecule type" value="Genomic_DNA"/>
</dbReference>
<evidence type="ECO:0000313" key="20">
    <source>
        <dbReference type="EMBL" id="AIX25710.1"/>
    </source>
</evidence>
<dbReference type="EMBL" id="KJ019126">
    <property type="protein sequence ID" value="AIX37630.1"/>
    <property type="molecule type" value="Genomic_DNA"/>
</dbReference>
<dbReference type="EMBL" id="KJ019032">
    <property type="protein sequence ID" value="AIX15542.1"/>
    <property type="molecule type" value="Genomic_DNA"/>
</dbReference>
<organism evidence="9 49">
    <name type="scientific">Synechococcus phage ACG-2014d</name>
    <dbReference type="NCBI Taxonomy" id="1493509"/>
    <lineage>
        <taxon>Viruses</taxon>
        <taxon>Duplodnaviria</taxon>
        <taxon>Heunggongvirae</taxon>
        <taxon>Uroviricota</taxon>
        <taxon>Caudoviricetes</taxon>
        <taxon>Pantevenvirales</taxon>
        <taxon>Kyanoviridae</taxon>
        <taxon>Lowelvirus</taxon>
        <taxon>Lowelvirus tuscon4d</taxon>
    </lineage>
</organism>
<dbReference type="Proteomes" id="UP000185371">
    <property type="component" value="Segment"/>
</dbReference>
<dbReference type="EMBL" id="KJ019164">
    <property type="protein sequence ID" value="AIX46765.1"/>
    <property type="molecule type" value="Genomic_DNA"/>
</dbReference>
<dbReference type="EMBL" id="KJ019083">
    <property type="protein sequence ID" value="AIX26999.1"/>
    <property type="molecule type" value="Genomic_DNA"/>
</dbReference>
<dbReference type="Proteomes" id="UP000185357">
    <property type="component" value="Segment"/>
</dbReference>
<dbReference type="Proteomes" id="UP000185363">
    <property type="component" value="Segment"/>
</dbReference>
<dbReference type="EMBL" id="KJ019062">
    <property type="protein sequence ID" value="AIX22400.1"/>
    <property type="molecule type" value="Genomic_DNA"/>
</dbReference>
<dbReference type="Proteomes" id="UP000185386">
    <property type="component" value="Segment"/>
</dbReference>
<dbReference type="Proteomes" id="UP000185368">
    <property type="component" value="Segment"/>
</dbReference>
<dbReference type="EMBL" id="KJ019117">
    <property type="protein sequence ID" value="AIX35611.1"/>
    <property type="molecule type" value="Genomic_DNA"/>
</dbReference>
<evidence type="ECO:0000313" key="5">
    <source>
        <dbReference type="EMBL" id="AIX15971.1"/>
    </source>
</evidence>
<dbReference type="Proteomes" id="UP000185353">
    <property type="component" value="Segment"/>
</dbReference>
<evidence type="ECO:0000313" key="4">
    <source>
        <dbReference type="EMBL" id="AIX15542.1"/>
    </source>
</evidence>
<dbReference type="EMBL" id="KJ019130">
    <property type="protein sequence ID" value="AIX38498.1"/>
    <property type="molecule type" value="Genomic_DNA"/>
</dbReference>
<evidence type="ECO:0000313" key="17">
    <source>
        <dbReference type="EMBL" id="AIX24845.1"/>
    </source>
</evidence>
<dbReference type="Proteomes" id="UP000185373">
    <property type="component" value="Segment"/>
</dbReference>
<evidence type="ECO:0000313" key="40">
    <source>
        <dbReference type="EMBL" id="AIX40428.1"/>
    </source>
</evidence>
<dbReference type="Proteomes" id="UP000185384">
    <property type="component" value="Segment"/>
</dbReference>
<name>A0A0E3F184_9CAUD</name>
<evidence type="ECO:0000313" key="46">
    <source>
        <dbReference type="Proteomes" id="UP000033003"/>
    </source>
</evidence>
<dbReference type="EMBL" id="KJ019124">
    <property type="protein sequence ID" value="AIX37194.1"/>
    <property type="molecule type" value="Genomic_DNA"/>
</dbReference>
<accession>A0A0E3F184</accession>
<evidence type="ECO:0000313" key="19">
    <source>
        <dbReference type="EMBL" id="AIX25281.1"/>
    </source>
</evidence>
<dbReference type="Proteomes" id="UP000185352">
    <property type="component" value="Segment"/>
</dbReference>
<dbReference type="EMBL" id="KJ019034">
    <property type="protein sequence ID" value="AIX15971.1"/>
    <property type="molecule type" value="Genomic_DNA"/>
</dbReference>
<dbReference type="Proteomes" id="UP000185370">
    <property type="component" value="Segment"/>
</dbReference>
<dbReference type="Proteomes" id="UP000185378">
    <property type="component" value="Segment"/>
</dbReference>
<evidence type="ECO:0000313" key="36">
    <source>
        <dbReference type="EMBL" id="AIX37848.1"/>
    </source>
</evidence>
<dbReference type="EMBL" id="KJ019046">
    <property type="protein sequence ID" value="AIX18652.1"/>
    <property type="molecule type" value="Genomic_DNA"/>
</dbReference>
<dbReference type="EMBL" id="KJ019072">
    <property type="protein sequence ID" value="AIX24626.1"/>
    <property type="molecule type" value="Genomic_DNA"/>
</dbReference>
<dbReference type="EMBL" id="KJ019080">
    <property type="protein sequence ID" value="AIX26363.1"/>
    <property type="molecule type" value="Genomic_DNA"/>
</dbReference>
<dbReference type="Proteomes" id="UP000185355">
    <property type="component" value="Segment"/>
</dbReference>
<dbReference type="Proteomes" id="UP000185369">
    <property type="component" value="Segment"/>
</dbReference>
<dbReference type="Proteomes" id="UP000185377">
    <property type="component" value="Segment"/>
</dbReference>
<dbReference type="Proteomes" id="UP000185347">
    <property type="component" value="Segment"/>
</dbReference>
<evidence type="ECO:0000313" key="8">
    <source>
        <dbReference type="EMBL" id="AIX18652.1"/>
    </source>
</evidence>
<dbReference type="Proteomes" id="UP000185385">
    <property type="component" value="Segment"/>
</dbReference>
<dbReference type="Proteomes" id="UP000185360">
    <property type="component" value="Genome"/>
</dbReference>
<dbReference type="EMBL" id="KJ019028">
    <property type="protein sequence ID" value="AIX14678.1"/>
    <property type="molecule type" value="Genomic_DNA"/>
</dbReference>
<dbReference type="EMBL" id="KJ019118">
    <property type="protein sequence ID" value="AIX35829.1"/>
    <property type="molecule type" value="Genomic_DNA"/>
</dbReference>
<dbReference type="Proteomes" id="UP000185372">
    <property type="component" value="Genome"/>
</dbReference>
<dbReference type="Proteomes" id="UP000185359">
    <property type="component" value="Segment"/>
</dbReference>
<dbReference type="Proteomes" id="UP000185349">
    <property type="component" value="Segment"/>
</dbReference>
<dbReference type="Proteomes" id="UP000185351">
    <property type="component" value="Segment"/>
</dbReference>
<evidence type="ECO:0000313" key="26">
    <source>
        <dbReference type="EMBL" id="AIX34765.1"/>
    </source>
</evidence>
<dbReference type="EMBL" id="KJ019036">
    <property type="protein sequence ID" value="AIX16373.1"/>
    <property type="molecule type" value="Genomic_DNA"/>
</dbReference>
<evidence type="ECO:0000313" key="30">
    <source>
        <dbReference type="EMBL" id="AIX36050.1"/>
    </source>
</evidence>
<dbReference type="EMBL" id="KJ019160">
    <property type="protein sequence ID" value="AIX45903.1"/>
    <property type="molecule type" value="Genomic_DNA"/>
</dbReference>
<dbReference type="Proteomes" id="UP000220606">
    <property type="component" value="Segment"/>
</dbReference>
<evidence type="ECO:0000313" key="31">
    <source>
        <dbReference type="EMBL" id="AIX36268.1"/>
    </source>
</evidence>
<dbReference type="EMBL" id="KJ019077">
    <property type="protein sequence ID" value="AIX25710.1"/>
    <property type="molecule type" value="Genomic_DNA"/>
</dbReference>
<evidence type="ECO:0000313" key="41">
    <source>
        <dbReference type="EMBL" id="AIX40647.1"/>
    </source>
</evidence>
<evidence type="ECO:0000313" key="24">
    <source>
        <dbReference type="EMBL" id="AIX26999.1"/>
    </source>
</evidence>
<dbReference type="EMBL" id="KJ019131">
    <property type="protein sequence ID" value="AIX38717.1"/>
    <property type="molecule type" value="Genomic_DNA"/>
</dbReference>
<evidence type="ECO:0000313" key="44">
    <source>
        <dbReference type="EMBL" id="AIX46765.1"/>
    </source>
</evidence>
<evidence type="ECO:0000313" key="9">
    <source>
        <dbReference type="EMBL" id="AIX18870.1"/>
    </source>
</evidence>
<evidence type="ECO:0000313" key="23">
    <source>
        <dbReference type="EMBL" id="AIX26363.1"/>
    </source>
</evidence>
<evidence type="ECO:0000313" key="35">
    <source>
        <dbReference type="EMBL" id="AIX37630.1"/>
    </source>
</evidence>
<gene>
    <name evidence="40" type="ORF">Syn7803C108_66</name>
    <name evidence="41" type="ORF">Syn7803C109_66</name>
    <name evidence="42" type="ORF">Syn7803C35_66</name>
    <name evidence="43" type="ORF">Syn7803C37_67</name>
    <name evidence="44" type="ORF">Syn7803C39_66</name>
    <name evidence="45" type="ORF">Syn7803C40_66</name>
    <name evidence="1" type="ORF">Syn7803C45_67</name>
    <name evidence="2" type="ORF">Syn7803C46_66</name>
    <name evidence="3" type="ORF">Syn7803C48_66</name>
    <name evidence="4" type="ORF">Syn7803C49_66</name>
    <name evidence="5" type="ORF">Syn7803C54_66</name>
    <name evidence="6" type="ORF">Syn7803C55_63</name>
    <name evidence="7" type="ORF">Syn7803C57_66</name>
    <name evidence="8" type="ORF">Syn7803C72_66</name>
    <name evidence="9" type="ORF">Syn7803C73_66</name>
    <name evidence="10" type="ORF">Syn7803C75_67</name>
    <name evidence="11" type="ORF">Syn7803C77_65</name>
    <name evidence="12" type="ORF">Syn7803C88_66</name>
    <name evidence="13" type="ORF">Syn7803C89_66</name>
    <name evidence="14" type="ORF">Syn7803C93_66</name>
    <name evidence="15" type="ORF">Syn7803US104_66</name>
    <name evidence="16" type="ORF">Syn7803US108_66</name>
    <name evidence="17" type="ORF">Syn7803US109_67</name>
    <name evidence="18" type="ORF">Syn7803US110_66</name>
    <name evidence="19" type="ORF">Syn7803US111_66</name>
    <name evidence="20" type="ORF">Syn7803US113_66</name>
    <name evidence="21" type="ORF">Syn7803US114_66</name>
    <name evidence="22" type="ORF">Syn7803US115_65</name>
    <name evidence="23" type="ORF">Syn7803US116_66</name>
    <name evidence="24" type="ORF">Syn7803US122_66</name>
    <name evidence="25" type="ORF">Syn7803US59_66</name>
    <name evidence="26" type="ORF">Syn7803US5_67</name>
    <name evidence="27" type="ORF">Syn7803US61_65</name>
    <name evidence="28" type="ORF">Syn7803US63_65</name>
    <name evidence="29" type="ORF">Syn7803US64_66</name>
    <name evidence="30" type="ORF">Syn7803US65_68</name>
    <name evidence="31" type="ORF">Syn7803US71_66</name>
    <name evidence="32" type="ORF">Syn7803US78_66</name>
    <name evidence="33" type="ORF">Syn7803US80_68</name>
    <name evidence="34" type="ORF">Syn7803US82_66</name>
    <name evidence="35" type="ORF">Syn7803US83_66</name>
    <name evidence="36" type="ORF">Syn7803US85_66</name>
    <name evidence="37" type="ORF">Syn7803US89_66</name>
    <name evidence="38" type="ORF">Syn7803US94_66</name>
    <name evidence="39" type="ORF">Syn7803US95_67</name>
</gene>
<evidence type="ECO:0000313" key="37">
    <source>
        <dbReference type="EMBL" id="AIX38281.1"/>
    </source>
</evidence>
<dbReference type="Proteomes" id="UP000033003">
    <property type="component" value="Segment"/>
</dbReference>
<dbReference type="Proteomes" id="UP000185375">
    <property type="component" value="Segment"/>
</dbReference>
<dbReference type="EMBL" id="KJ019129">
    <property type="protein sequence ID" value="AIX38281.1"/>
    <property type="molecule type" value="Genomic_DNA"/>
</dbReference>
<dbReference type="Proteomes" id="UP000185354">
    <property type="component" value="Segment"/>
</dbReference>
<dbReference type="EMBL" id="KJ019119">
    <property type="protein sequence ID" value="AIX36050.1"/>
    <property type="molecule type" value="Genomic_DNA"/>
</dbReference>
<evidence type="ECO:0000313" key="25">
    <source>
        <dbReference type="EMBL" id="AIX34545.1"/>
    </source>
</evidence>
<dbReference type="EMBL" id="KJ019120">
    <property type="protein sequence ID" value="AIX36268.1"/>
    <property type="molecule type" value="Genomic_DNA"/>
</dbReference>
<dbReference type="EMBL" id="KJ019127">
    <property type="protein sequence ID" value="AIX37848.1"/>
    <property type="molecule type" value="Genomic_DNA"/>
</dbReference>
<evidence type="ECO:0000313" key="11">
    <source>
        <dbReference type="EMBL" id="AIX19522.1"/>
    </source>
</evidence>
<dbReference type="EMBL" id="KJ019070">
    <property type="protein sequence ID" value="AIX24191.1"/>
    <property type="molecule type" value="Genomic_DNA"/>
</dbReference>
<dbReference type="EMBL" id="KJ019078">
    <property type="protein sequence ID" value="AIX25928.1"/>
    <property type="molecule type" value="Genomic_DNA"/>
</dbReference>
<evidence type="ECO:0000313" key="38">
    <source>
        <dbReference type="EMBL" id="AIX38498.1"/>
    </source>
</evidence>
<dbReference type="Proteomes" id="UP000185345">
    <property type="component" value="Segment"/>
</dbReference>
<dbReference type="EMBL" id="KJ019125">
    <property type="protein sequence ID" value="AIX37412.1"/>
    <property type="molecule type" value="Genomic_DNA"/>
</dbReference>
<dbReference type="EMBL" id="KJ019050">
    <property type="protein sequence ID" value="AIX19522.1"/>
    <property type="molecule type" value="Genomic_DNA"/>
</dbReference>
<evidence type="ECO:0000313" key="42">
    <source>
        <dbReference type="EMBL" id="AIX45903.1"/>
    </source>
</evidence>
<evidence type="ECO:0000313" key="13">
    <source>
        <dbReference type="EMBL" id="AIX21171.1"/>
    </source>
</evidence>
<dbReference type="EMBL" id="KJ019165">
    <property type="protein sequence ID" value="AIX46982.1"/>
    <property type="molecule type" value="Genomic_DNA"/>
</dbReference>